<organism evidence="1">
    <name type="scientific">marine sediment metagenome</name>
    <dbReference type="NCBI Taxonomy" id="412755"/>
    <lineage>
        <taxon>unclassified sequences</taxon>
        <taxon>metagenomes</taxon>
        <taxon>ecological metagenomes</taxon>
    </lineage>
</organism>
<gene>
    <name evidence="1" type="ORF">LCGC14_0368360</name>
</gene>
<protein>
    <submittedName>
        <fullName evidence="1">Uncharacterized protein</fullName>
    </submittedName>
</protein>
<dbReference type="AlphaFoldDB" id="A0A0F9TBV1"/>
<reference evidence="1" key="1">
    <citation type="journal article" date="2015" name="Nature">
        <title>Complex archaea that bridge the gap between prokaryotes and eukaryotes.</title>
        <authorList>
            <person name="Spang A."/>
            <person name="Saw J.H."/>
            <person name="Jorgensen S.L."/>
            <person name="Zaremba-Niedzwiedzka K."/>
            <person name="Martijn J."/>
            <person name="Lind A.E."/>
            <person name="van Eijk R."/>
            <person name="Schleper C."/>
            <person name="Guy L."/>
            <person name="Ettema T.J."/>
        </authorList>
    </citation>
    <scope>NUCLEOTIDE SEQUENCE</scope>
</reference>
<evidence type="ECO:0000313" key="1">
    <source>
        <dbReference type="EMBL" id="KKN76639.1"/>
    </source>
</evidence>
<dbReference type="EMBL" id="LAZR01000292">
    <property type="protein sequence ID" value="KKN76639.1"/>
    <property type="molecule type" value="Genomic_DNA"/>
</dbReference>
<accession>A0A0F9TBV1</accession>
<proteinExistence type="predicted"/>
<comment type="caution">
    <text evidence="1">The sequence shown here is derived from an EMBL/GenBank/DDBJ whole genome shotgun (WGS) entry which is preliminary data.</text>
</comment>
<name>A0A0F9TBV1_9ZZZZ</name>
<sequence length="49" mass="5823">MKERSEESEKYSFNGHNLDETNICLNCREDFDAKDPIDIECKKKKDDKL</sequence>